<keyword evidence="1" id="KW-0472">Membrane</keyword>
<name>A0A2V3ILG6_9FLOR</name>
<gene>
    <name evidence="2" type="ORF">BWQ96_07373</name>
</gene>
<feature type="transmembrane region" description="Helical" evidence="1">
    <location>
        <begin position="390"/>
        <end position="411"/>
    </location>
</feature>
<keyword evidence="3" id="KW-1185">Reference proteome</keyword>
<feature type="transmembrane region" description="Helical" evidence="1">
    <location>
        <begin position="170"/>
        <end position="193"/>
    </location>
</feature>
<comment type="caution">
    <text evidence="2">The sequence shown here is derived from an EMBL/GenBank/DDBJ whole genome shotgun (WGS) entry which is preliminary data.</text>
</comment>
<dbReference type="InterPro" id="IPR011701">
    <property type="entry name" value="MFS"/>
</dbReference>
<organism evidence="2 3">
    <name type="scientific">Gracilariopsis chorda</name>
    <dbReference type="NCBI Taxonomy" id="448386"/>
    <lineage>
        <taxon>Eukaryota</taxon>
        <taxon>Rhodophyta</taxon>
        <taxon>Florideophyceae</taxon>
        <taxon>Rhodymeniophycidae</taxon>
        <taxon>Gracilariales</taxon>
        <taxon>Gracilariaceae</taxon>
        <taxon>Gracilariopsis</taxon>
    </lineage>
</organism>
<accession>A0A2V3ILG6</accession>
<dbReference type="AlphaFoldDB" id="A0A2V3ILG6"/>
<evidence type="ECO:0000313" key="2">
    <source>
        <dbReference type="EMBL" id="PXF42926.1"/>
    </source>
</evidence>
<evidence type="ECO:0000256" key="1">
    <source>
        <dbReference type="SAM" id="Phobius"/>
    </source>
</evidence>
<feature type="transmembrane region" description="Helical" evidence="1">
    <location>
        <begin position="111"/>
        <end position="131"/>
    </location>
</feature>
<protein>
    <submittedName>
        <fullName evidence="2">Uncharacterized protein</fullName>
    </submittedName>
</protein>
<feature type="transmembrane region" description="Helical" evidence="1">
    <location>
        <begin position="12"/>
        <end position="33"/>
    </location>
</feature>
<sequence length="524" mass="55215">MISLSSLLLRDYRYVVPVPACFLLQALFGLLYAQGVFVALVHTPQYTLAIGLASFFVSVGITLSGVSMSKLASSSPSHAQSAPVYAALAGSVGLSGQTVLALALALDNVHLLYAASVLYGTGCGCIYVASVDVLQAWVPESRGFITGVGMLCGAAGSLFGIYIYRALVAALGAPIPAMAFVGAVSAALSFAAAPMLKKPPAGWHPARDLRAGGDEENAPLLITHAAQRALHSPPSAPHPAVISVRDILRDRSFYMLVVAFAATVGPGFGLVLAYQTMLIDMFGAAISEANNLFFWITFSGLAGRLLAGIGVDALESDVGSAPRLTGGKRTNMLLLLVQIAATASLPFFIRANMLYAFTAACALIYITFSGGPVVAACLVGAVFDQVNASLAFSLVAISIGAGDMFFSWVVAMCSESTAYPRVLHDRLPRFHASDYNLFLWCTVIWSLAGLVATHFISRCDKLRAQPAAESPAQSFSSPCGASCSRHRHSSVSSVEDLFRSLGRAAKRSADETNIRVYTDMWSDT</sequence>
<feature type="transmembrane region" description="Helical" evidence="1">
    <location>
        <begin position="84"/>
        <end position="105"/>
    </location>
</feature>
<feature type="transmembrane region" description="Helical" evidence="1">
    <location>
        <begin position="332"/>
        <end position="349"/>
    </location>
</feature>
<keyword evidence="1" id="KW-1133">Transmembrane helix</keyword>
<feature type="transmembrane region" description="Helical" evidence="1">
    <location>
        <begin position="143"/>
        <end position="164"/>
    </location>
</feature>
<feature type="transmembrane region" description="Helical" evidence="1">
    <location>
        <begin position="437"/>
        <end position="456"/>
    </location>
</feature>
<dbReference type="Gene3D" id="1.20.1250.20">
    <property type="entry name" value="MFS general substrate transporter like domains"/>
    <property type="match status" value="1"/>
</dbReference>
<feature type="transmembrane region" description="Helical" evidence="1">
    <location>
        <begin position="355"/>
        <end position="383"/>
    </location>
</feature>
<proteinExistence type="predicted"/>
<dbReference type="SUPFAM" id="SSF103473">
    <property type="entry name" value="MFS general substrate transporter"/>
    <property type="match status" value="1"/>
</dbReference>
<feature type="transmembrane region" description="Helical" evidence="1">
    <location>
        <begin position="45"/>
        <end position="63"/>
    </location>
</feature>
<keyword evidence="1" id="KW-0812">Transmembrane</keyword>
<feature type="transmembrane region" description="Helical" evidence="1">
    <location>
        <begin position="292"/>
        <end position="311"/>
    </location>
</feature>
<evidence type="ECO:0000313" key="3">
    <source>
        <dbReference type="Proteomes" id="UP000247409"/>
    </source>
</evidence>
<dbReference type="Proteomes" id="UP000247409">
    <property type="component" value="Unassembled WGS sequence"/>
</dbReference>
<feature type="transmembrane region" description="Helical" evidence="1">
    <location>
        <begin position="253"/>
        <end position="272"/>
    </location>
</feature>
<dbReference type="Pfam" id="PF07690">
    <property type="entry name" value="MFS_1"/>
    <property type="match status" value="1"/>
</dbReference>
<dbReference type="GO" id="GO:0022857">
    <property type="term" value="F:transmembrane transporter activity"/>
    <property type="evidence" value="ECO:0007669"/>
    <property type="project" value="InterPro"/>
</dbReference>
<reference evidence="2 3" key="1">
    <citation type="journal article" date="2018" name="Mol. Biol. Evol.">
        <title>Analysis of the draft genome of the red seaweed Gracilariopsis chorda provides insights into genome size evolution in Rhodophyta.</title>
        <authorList>
            <person name="Lee J."/>
            <person name="Yang E.C."/>
            <person name="Graf L."/>
            <person name="Yang J.H."/>
            <person name="Qiu H."/>
            <person name="Zel Zion U."/>
            <person name="Chan C.X."/>
            <person name="Stephens T.G."/>
            <person name="Weber A.P.M."/>
            <person name="Boo G.H."/>
            <person name="Boo S.M."/>
            <person name="Kim K.M."/>
            <person name="Shin Y."/>
            <person name="Jung M."/>
            <person name="Lee S.J."/>
            <person name="Yim H.S."/>
            <person name="Lee J.H."/>
            <person name="Bhattacharya D."/>
            <person name="Yoon H.S."/>
        </authorList>
    </citation>
    <scope>NUCLEOTIDE SEQUENCE [LARGE SCALE GENOMIC DNA]</scope>
    <source>
        <strain evidence="2 3">SKKU-2015</strain>
        <tissue evidence="2">Whole body</tissue>
    </source>
</reference>
<dbReference type="InterPro" id="IPR036259">
    <property type="entry name" value="MFS_trans_sf"/>
</dbReference>
<dbReference type="EMBL" id="NBIV01000145">
    <property type="protein sequence ID" value="PXF42926.1"/>
    <property type="molecule type" value="Genomic_DNA"/>
</dbReference>
<dbReference type="OrthoDB" id="422206at2759"/>